<accession>A0A1I8FWL1</accession>
<feature type="repeat" description="ANK" evidence="1">
    <location>
        <begin position="639"/>
        <end position="671"/>
    </location>
</feature>
<keyword evidence="3" id="KW-0472">Membrane</keyword>
<organism evidence="4 5">
    <name type="scientific">Macrostomum lignano</name>
    <dbReference type="NCBI Taxonomy" id="282301"/>
    <lineage>
        <taxon>Eukaryota</taxon>
        <taxon>Metazoa</taxon>
        <taxon>Spiralia</taxon>
        <taxon>Lophotrochozoa</taxon>
        <taxon>Platyhelminthes</taxon>
        <taxon>Rhabditophora</taxon>
        <taxon>Macrostomorpha</taxon>
        <taxon>Macrostomida</taxon>
        <taxon>Macrostomidae</taxon>
        <taxon>Macrostomum</taxon>
    </lineage>
</organism>
<proteinExistence type="predicted"/>
<dbReference type="PROSITE" id="PS50088">
    <property type="entry name" value="ANK_REPEAT"/>
    <property type="match status" value="1"/>
</dbReference>
<keyword evidence="1" id="KW-0040">ANK repeat</keyword>
<feature type="transmembrane region" description="Helical" evidence="3">
    <location>
        <begin position="1288"/>
        <end position="1313"/>
    </location>
</feature>
<evidence type="ECO:0000313" key="5">
    <source>
        <dbReference type="WBParaSite" id="maker-uti_cns_0000129-snap-gene-3.14-mRNA-1"/>
    </source>
</evidence>
<dbReference type="InterPro" id="IPR002110">
    <property type="entry name" value="Ankyrin_rpt"/>
</dbReference>
<feature type="transmembrane region" description="Helical" evidence="3">
    <location>
        <begin position="1055"/>
        <end position="1074"/>
    </location>
</feature>
<feature type="region of interest" description="Disordered" evidence="2">
    <location>
        <begin position="1465"/>
        <end position="1507"/>
    </location>
</feature>
<feature type="transmembrane region" description="Helical" evidence="3">
    <location>
        <begin position="1080"/>
        <end position="1098"/>
    </location>
</feature>
<keyword evidence="3" id="KW-0812">Transmembrane</keyword>
<reference evidence="5" key="1">
    <citation type="submission" date="2016-11" db="UniProtKB">
        <authorList>
            <consortium name="WormBaseParasite"/>
        </authorList>
    </citation>
    <scope>IDENTIFICATION</scope>
</reference>
<dbReference type="InterPro" id="IPR050927">
    <property type="entry name" value="TRPM"/>
</dbReference>
<evidence type="ECO:0000256" key="1">
    <source>
        <dbReference type="PROSITE-ProRule" id="PRU00023"/>
    </source>
</evidence>
<dbReference type="SMART" id="SM00248">
    <property type="entry name" value="ANK"/>
    <property type="match status" value="9"/>
</dbReference>
<dbReference type="Proteomes" id="UP000095280">
    <property type="component" value="Unplaced"/>
</dbReference>
<dbReference type="WBParaSite" id="maker-uti_cns_0000129-snap-gene-3.14-mRNA-1">
    <property type="protein sequence ID" value="maker-uti_cns_0000129-snap-gene-3.14-mRNA-1"/>
    <property type="gene ID" value="maker-uti_cns_0000129-snap-gene-3.14"/>
</dbReference>
<evidence type="ECO:0000256" key="2">
    <source>
        <dbReference type="SAM" id="MobiDB-lite"/>
    </source>
</evidence>
<dbReference type="InterPro" id="IPR036770">
    <property type="entry name" value="Ankyrin_rpt-contain_sf"/>
</dbReference>
<dbReference type="Pfam" id="PF12796">
    <property type="entry name" value="Ank_2"/>
    <property type="match status" value="1"/>
</dbReference>
<dbReference type="PANTHER" id="PTHR13800">
    <property type="entry name" value="TRANSIENT RECEPTOR POTENTIAL CATION CHANNEL, SUBFAMILY M, MEMBER 6"/>
    <property type="match status" value="1"/>
</dbReference>
<feature type="compositionally biased region" description="Basic and acidic residues" evidence="2">
    <location>
        <begin position="1465"/>
        <end position="1495"/>
    </location>
</feature>
<evidence type="ECO:0000256" key="3">
    <source>
        <dbReference type="SAM" id="Phobius"/>
    </source>
</evidence>
<name>A0A1I8FWL1_9PLAT</name>
<sequence>MAETAGAHVKQIADVEKCWLESSPTFWDAEEVDNNQNKGLLFYAKSYDFQVVIDIIKDFEKLELLEDDNRRTAAHFAAMHQNGEDALTALVQKFGATCLQSRDLDNITPLHLSARYHSPPSWRSNFKLIKSVNLSNYKDSNGDTCAHWAAQNANDYKMVLTVKDHAFGVCWNWKNNREETVLHHVLQYFRSEEALKEILDSIGKTSDVFTEKDVDNYTVVHFAAKNNNFDAISILKPWYSISLSSTSKEASNNDKKETVLHLALKHYSEETAMKLIDDAASKVSLTKLLEQKDSQGNTYLHAMAQCQGKDAALLKAALQHAREQETMEPAHKKRPVPQKKLSYLSKSGVQQYKSISVEGDHQHCLLDQNKRKSTVLHYAMENCRLETVKKLLGELKSVDSLLIRDKDGNTAIHIAAKRKDKYEVLNEIIKHYSLTQQNGAHSILSKRNNKNQSVLHLAIDAMGPSEPDQQHETVESLIKKMPQDELIRTDRAGNTLLHSLMQSRLTYDGVEQQIFNRFMWLVNEANVNPEAVNNLSLNCLHATKLDASILCKLLRKVKDKKAKKIFDKLLVNSATGAHVIHTFSGQYSLQQSVSTQGEQSTTMLHIIAKLSKVTGDPESQVLKLIKKKVNPPSCGNNEHGETCLHFACAYGHRENIVFLLSKGLSLWSTSHSGQTCVDFAFENGKFDDLAQAAREYNKKIQEGVLIKTESPQHDRTDPLTVSRDLYDSRKAIKTIDMCRLLDPPHRALKLPDRQDARKTLAPIMNEYRATKQSHGLNTKKHMRDKIVLIRALEMDSTKIFRSALSLDMVTRETGESFTSYFLDALKNEKDLLRNGFPRQNVFKQMTHVDAAFELEILDLAAFFYRDEIMPDLILTRQFELIPCCLSLLIHLGPKIVELQAKSEDKHEQLLQLQRKVTNIAMNALNELFINAEGAERELLFKYIKGELTPLTLTNEEKSMKKYSEFLGPKFPYRVSDGSERINYGSVLDLVKEADCSDLFATDCIYYLTKVEWREPISSCSKEHGCCGNCLLCSASKRFFTSQSKFSKLNSPKAKFLSQIFTFIVFLAFFGWYVINFQKTFWMGPVDAVLVAYFFSFLLQELREIKRLKGKKALVILGKRVKWVNPYVRDWQNMLDIAALSLLLFGLGTRYFYYSKGFKSEDAYPSQMILGTSYALFCFRSVSFLGKFYSVGPMISMLGNLIFFDLLPFLLILMVIFCSFGVFFTCLLFSFTWAPKADVDNPYYGWEVFVQTATLPFNLLFNNFDQIEFSSSPDSTKLGKVAIKPGHEWFYQLLIFIFLGLVNVVMMNLLIALFNLRVTQMYGVAIGIWRKKYFQVLQEYKKMTTLPPPFSFLEHTLSLICFINKKICKYCCKNDVSSLATCDFETHPDYKQFEDDYAKWWMDEKRYPADYLRFLQFQAIQFRRCRHRLLRDSQWNKNDFDLVTARTANELSDLKSELQEMLENFKRKEEDRQHRHDSPNDSKQKSREMDHSERTATPEYDLTQETQENRQIQTLLEELNERRNESVEKLTKLEERMTRQRRRIKDMESKLDKLLELAEQQHHAST</sequence>
<dbReference type="GO" id="GO:0005886">
    <property type="term" value="C:plasma membrane"/>
    <property type="evidence" value="ECO:0007669"/>
    <property type="project" value="TreeGrafter"/>
</dbReference>
<evidence type="ECO:0000313" key="4">
    <source>
        <dbReference type="Proteomes" id="UP000095280"/>
    </source>
</evidence>
<keyword evidence="4" id="KW-1185">Reference proteome</keyword>
<dbReference type="Gene3D" id="1.25.40.20">
    <property type="entry name" value="Ankyrin repeat-containing domain"/>
    <property type="match status" value="4"/>
</dbReference>
<feature type="transmembrane region" description="Helical" evidence="3">
    <location>
        <begin position="1133"/>
        <end position="1152"/>
    </location>
</feature>
<dbReference type="GO" id="GO:0099604">
    <property type="term" value="F:ligand-gated calcium channel activity"/>
    <property type="evidence" value="ECO:0007669"/>
    <property type="project" value="TreeGrafter"/>
</dbReference>
<dbReference type="PROSITE" id="PS50297">
    <property type="entry name" value="ANK_REP_REGION"/>
    <property type="match status" value="1"/>
</dbReference>
<protein>
    <submittedName>
        <fullName evidence="5">ANK_REP_REGION domain-containing protein</fullName>
    </submittedName>
</protein>
<feature type="transmembrane region" description="Helical" evidence="3">
    <location>
        <begin position="1200"/>
        <end position="1233"/>
    </location>
</feature>
<dbReference type="Pfam" id="PF00023">
    <property type="entry name" value="Ank"/>
    <property type="match status" value="1"/>
</dbReference>
<dbReference type="SUPFAM" id="SSF48403">
    <property type="entry name" value="Ankyrin repeat"/>
    <property type="match status" value="3"/>
</dbReference>
<dbReference type="PANTHER" id="PTHR13800:SF12">
    <property type="entry name" value="TRANSIENT RECEPTOR POTENTIAL CATION CHANNEL SUBFAMILY M MEMBER-LIKE 2"/>
    <property type="match status" value="1"/>
</dbReference>
<keyword evidence="3" id="KW-1133">Transmembrane helix</keyword>